<sequence>MTSQSPYSQTLQTSGRTARRRFDLGILQFALTLGGCSALFDVGVAHAEPLSTPSFSGPLVPNSDPFSIDAGQLGSVFVGGQLIGIGALQTHPTHAGGTGNEGSFVDVTSAQIELQTTKGPVQFYIQGGAYSVPVLGSSYLQATKATGQLYGPVSVAYAKAVINPELSVVAGHLPTLVGAESTFTFQNINIARGLLWNQENAVNRGVQINYGHGPLSASVSLNDGFFSGTLNWLSGALTYAIDSSHSIAFVGAGSLSPNDKSSTATPLLQNNSSIFNLIYTYTSGPLTLTPYLQYNHVGRDDQLGINRAAGTYGGALLAKYTLNHEWSLGARAEYIKATGGTCGADPNCTPTNLLYGAKSDAWSLTITPTYEKGLFFVRGELSYVRVGHLEAGYGFGRDLNQRDQVRALVETGILF</sequence>
<dbReference type="Pfam" id="PF07642">
    <property type="entry name" value="BBP2"/>
    <property type="match status" value="1"/>
</dbReference>
<reference evidence="1 2" key="1">
    <citation type="submission" date="2017-02" db="EMBL/GenBank/DDBJ databases">
        <title>Genome sequence of the nitrite-oxidizing bacterium Nitrobacter vulgaris strain Ab1.</title>
        <authorList>
            <person name="Mellbye B.L."/>
            <person name="Davis E.W."/>
            <person name="Spieck E."/>
            <person name="Chang J.H."/>
            <person name="Bottomley P.J."/>
            <person name="Sayavedra-Soto L.A."/>
        </authorList>
    </citation>
    <scope>NUCLEOTIDE SEQUENCE [LARGE SCALE GENOMIC DNA]</scope>
    <source>
        <strain evidence="1 2">Ab1</strain>
    </source>
</reference>
<gene>
    <name evidence="1" type="ORF">B2M20_17025</name>
</gene>
<dbReference type="Proteomes" id="UP000189940">
    <property type="component" value="Unassembled WGS sequence"/>
</dbReference>
<dbReference type="AlphaFoldDB" id="A0A1V4HUM2"/>
<dbReference type="InterPro" id="IPR011486">
    <property type="entry name" value="BBP2"/>
</dbReference>
<dbReference type="RefSeq" id="WP_079448217.1">
    <property type="nucleotide sequence ID" value="NZ_JAVDPZ010000081.1"/>
</dbReference>
<organism evidence="1 2">
    <name type="scientific">Nitrobacter vulgaris</name>
    <dbReference type="NCBI Taxonomy" id="29421"/>
    <lineage>
        <taxon>Bacteria</taxon>
        <taxon>Pseudomonadati</taxon>
        <taxon>Pseudomonadota</taxon>
        <taxon>Alphaproteobacteria</taxon>
        <taxon>Hyphomicrobiales</taxon>
        <taxon>Nitrobacteraceae</taxon>
        <taxon>Nitrobacter</taxon>
    </lineage>
</organism>
<name>A0A1V4HUM2_NITVU</name>
<proteinExistence type="predicted"/>
<dbReference type="OrthoDB" id="5651975at2"/>
<accession>A0A1V4HUM2</accession>
<evidence type="ECO:0000313" key="1">
    <source>
        <dbReference type="EMBL" id="OPH81603.1"/>
    </source>
</evidence>
<comment type="caution">
    <text evidence="1">The sequence shown here is derived from an EMBL/GenBank/DDBJ whole genome shotgun (WGS) entry which is preliminary data.</text>
</comment>
<protein>
    <submittedName>
        <fullName evidence="1">Carbamoyl-phosphate synthase</fullName>
    </submittedName>
</protein>
<dbReference type="SUPFAM" id="SSF56935">
    <property type="entry name" value="Porins"/>
    <property type="match status" value="1"/>
</dbReference>
<dbReference type="EMBL" id="MWPQ01000058">
    <property type="protein sequence ID" value="OPH81603.1"/>
    <property type="molecule type" value="Genomic_DNA"/>
</dbReference>
<evidence type="ECO:0000313" key="2">
    <source>
        <dbReference type="Proteomes" id="UP000189940"/>
    </source>
</evidence>
<keyword evidence="2" id="KW-1185">Reference proteome</keyword>
<dbReference type="STRING" id="29421.B2M20_17025"/>